<dbReference type="AlphaFoldDB" id="A0A9W5MZ88"/>
<protein>
    <submittedName>
        <fullName evidence="1">Uncharacterized protein</fullName>
    </submittedName>
</protein>
<dbReference type="Proteomes" id="UP000004621">
    <property type="component" value="Unassembled WGS sequence"/>
</dbReference>
<evidence type="ECO:0000313" key="2">
    <source>
        <dbReference type="Proteomes" id="UP000004621"/>
    </source>
</evidence>
<name>A0A9W5MZ88_NEISU</name>
<gene>
    <name evidence="1" type="ORF">NEISUBOT_04673</name>
</gene>
<proteinExistence type="predicted"/>
<comment type="caution">
    <text evidence="1">The sequence shown here is derived from an EMBL/GenBank/DDBJ whole genome shotgun (WGS) entry which is preliminary data.</text>
</comment>
<sequence>MAFGDGVDEQGLRHIEDGGEKGIPVKNIQYGIAACRTLAECRGLNTVGAAGVGGSKGGFFGLQQGGGLPVRTDGHDGVL</sequence>
<organism evidence="1 2">
    <name type="scientific">Neisseria subflava NJ9703</name>
    <dbReference type="NCBI Taxonomy" id="546268"/>
    <lineage>
        <taxon>Bacteria</taxon>
        <taxon>Pseudomonadati</taxon>
        <taxon>Pseudomonadota</taxon>
        <taxon>Betaproteobacteria</taxon>
        <taxon>Neisseriales</taxon>
        <taxon>Neisseriaceae</taxon>
        <taxon>Neisseria</taxon>
    </lineage>
</organism>
<accession>A0A9W5MZ88</accession>
<reference evidence="1 2" key="1">
    <citation type="submission" date="2010-01" db="EMBL/GenBank/DDBJ databases">
        <authorList>
            <person name="Weinstock G."/>
            <person name="Sodergren E."/>
            <person name="Clifton S."/>
            <person name="Fulton L."/>
            <person name="Fulton B."/>
            <person name="Courtney L."/>
            <person name="Fronick C."/>
            <person name="Harrison M."/>
            <person name="Strong C."/>
            <person name="Farmer C."/>
            <person name="Delahaunty K."/>
            <person name="Markovic C."/>
            <person name="Hall O."/>
            <person name="Minx P."/>
            <person name="Tomlinson C."/>
            <person name="Mitreva M."/>
            <person name="Nelson J."/>
            <person name="Hou S."/>
            <person name="Wollam A."/>
            <person name="Pepin K.H."/>
            <person name="Johnson M."/>
            <person name="Bhonagiri V."/>
            <person name="Nash W.E."/>
            <person name="Warren W."/>
            <person name="Chinwalla A."/>
            <person name="Mardis E.R."/>
            <person name="Wilson R.K."/>
        </authorList>
    </citation>
    <scope>NUCLEOTIDE SEQUENCE [LARGE SCALE GENOMIC DNA]</scope>
    <source>
        <strain evidence="1 2">NJ9703</strain>
    </source>
</reference>
<evidence type="ECO:0000313" key="1">
    <source>
        <dbReference type="EMBL" id="EFC51965.1"/>
    </source>
</evidence>
<dbReference type="EMBL" id="ACEO02000007">
    <property type="protein sequence ID" value="EFC51965.1"/>
    <property type="molecule type" value="Genomic_DNA"/>
</dbReference>